<dbReference type="OrthoDB" id="961446at2"/>
<evidence type="ECO:0000313" key="1">
    <source>
        <dbReference type="EMBL" id="AXE18277.1"/>
    </source>
</evidence>
<dbReference type="AlphaFoldDB" id="A0A344TI06"/>
<proteinExistence type="predicted"/>
<reference evidence="1 2" key="1">
    <citation type="submission" date="2018-07" db="EMBL/GenBank/DDBJ databases">
        <title>Genome sequencing of Runella.</title>
        <authorList>
            <person name="Baek M.-G."/>
            <person name="Yi H."/>
        </authorList>
    </citation>
    <scope>NUCLEOTIDE SEQUENCE [LARGE SCALE GENOMIC DNA]</scope>
    <source>
        <strain evidence="1 2">HYN0085</strain>
    </source>
</reference>
<evidence type="ECO:0000313" key="2">
    <source>
        <dbReference type="Proteomes" id="UP000251993"/>
    </source>
</evidence>
<organism evidence="1 2">
    <name type="scientific">Runella rosea</name>
    <dbReference type="NCBI Taxonomy" id="2259595"/>
    <lineage>
        <taxon>Bacteria</taxon>
        <taxon>Pseudomonadati</taxon>
        <taxon>Bacteroidota</taxon>
        <taxon>Cytophagia</taxon>
        <taxon>Cytophagales</taxon>
        <taxon>Spirosomataceae</taxon>
        <taxon>Runella</taxon>
    </lineage>
</organism>
<gene>
    <name evidence="1" type="ORF">DR864_11235</name>
</gene>
<dbReference type="KEGG" id="run:DR864_11235"/>
<dbReference type="Proteomes" id="UP000251993">
    <property type="component" value="Chromosome"/>
</dbReference>
<sequence length="144" mass="16420">MKKFSIFLLALCVFWGCNKDEISQDPNVLEGTYRTNAFLDPLCIAITDDNQLPSLQITKKSDGTFDLLRTNYIPQISTQKLEGVTAQTTAKGYELYYGQTKIGSYQDDRWYDDKKDKEVTSKVLSVSHSEPTKGLYFSYFGVKK</sequence>
<name>A0A344TI06_9BACT</name>
<keyword evidence="2" id="KW-1185">Reference proteome</keyword>
<dbReference type="RefSeq" id="WP_114067061.1">
    <property type="nucleotide sequence ID" value="NZ_CP030850.1"/>
</dbReference>
<accession>A0A344TI06</accession>
<dbReference type="EMBL" id="CP030850">
    <property type="protein sequence ID" value="AXE18277.1"/>
    <property type="molecule type" value="Genomic_DNA"/>
</dbReference>
<protein>
    <submittedName>
        <fullName evidence="1">Uncharacterized protein</fullName>
    </submittedName>
</protein>